<dbReference type="Pfam" id="PF01565">
    <property type="entry name" value="FAD_binding_4"/>
    <property type="match status" value="1"/>
</dbReference>
<evidence type="ECO:0000256" key="2">
    <source>
        <dbReference type="ARBA" id="ARBA00008000"/>
    </source>
</evidence>
<name>A0A7H0JW36_9CORY</name>
<dbReference type="InterPro" id="IPR016167">
    <property type="entry name" value="FAD-bd_PCMH_sub1"/>
</dbReference>
<organism evidence="14 15">
    <name type="scientific">Corynebacterium lujinxingii</name>
    <dbReference type="NCBI Taxonomy" id="2763010"/>
    <lineage>
        <taxon>Bacteria</taxon>
        <taxon>Bacillati</taxon>
        <taxon>Actinomycetota</taxon>
        <taxon>Actinomycetes</taxon>
        <taxon>Mycobacteriales</taxon>
        <taxon>Corynebacteriaceae</taxon>
        <taxon>Corynebacterium</taxon>
    </lineage>
</organism>
<dbReference type="Pfam" id="PF13183">
    <property type="entry name" value="Fer4_8"/>
    <property type="match status" value="1"/>
</dbReference>
<dbReference type="GO" id="GO:0046872">
    <property type="term" value="F:metal ion binding"/>
    <property type="evidence" value="ECO:0007669"/>
    <property type="project" value="UniProtKB-KW"/>
</dbReference>
<dbReference type="KEGG" id="cluj:IAU68_05840"/>
<dbReference type="GO" id="GO:0004458">
    <property type="term" value="F:D-lactate dehydrogenase (cytochrome) activity"/>
    <property type="evidence" value="ECO:0007669"/>
    <property type="project" value="UniProtKB-EC"/>
</dbReference>
<evidence type="ECO:0000313" key="14">
    <source>
        <dbReference type="EMBL" id="QNP89252.1"/>
    </source>
</evidence>
<evidence type="ECO:0000256" key="5">
    <source>
        <dbReference type="ARBA" id="ARBA00022827"/>
    </source>
</evidence>
<comment type="cofactor">
    <cofactor evidence="1">
        <name>FAD</name>
        <dbReference type="ChEBI" id="CHEBI:57692"/>
    </cofactor>
</comment>
<evidence type="ECO:0000256" key="3">
    <source>
        <dbReference type="ARBA" id="ARBA00022630"/>
    </source>
</evidence>
<dbReference type="InterPro" id="IPR016169">
    <property type="entry name" value="FAD-bd_PCMH_sub2"/>
</dbReference>
<evidence type="ECO:0000256" key="1">
    <source>
        <dbReference type="ARBA" id="ARBA00001974"/>
    </source>
</evidence>
<dbReference type="InterPro" id="IPR017900">
    <property type="entry name" value="4Fe4S_Fe_S_CS"/>
</dbReference>
<dbReference type="InterPro" id="IPR004017">
    <property type="entry name" value="Cys_rich_dom"/>
</dbReference>
<dbReference type="InterPro" id="IPR016164">
    <property type="entry name" value="FAD-linked_Oxase-like_C"/>
</dbReference>
<evidence type="ECO:0000313" key="16">
    <source>
        <dbReference type="Proteomes" id="UP000642876"/>
    </source>
</evidence>
<keyword evidence="9" id="KW-0411">Iron-sulfur</keyword>
<evidence type="ECO:0000256" key="8">
    <source>
        <dbReference type="ARBA" id="ARBA00023004"/>
    </source>
</evidence>
<dbReference type="GO" id="GO:0051536">
    <property type="term" value="F:iron-sulfur cluster binding"/>
    <property type="evidence" value="ECO:0007669"/>
    <property type="project" value="UniProtKB-KW"/>
</dbReference>
<dbReference type="PROSITE" id="PS00198">
    <property type="entry name" value="4FE4S_FER_1"/>
    <property type="match status" value="1"/>
</dbReference>
<comment type="similarity">
    <text evidence="2">Belongs to the FAD-binding oxidoreductase/transferase type 4 family.</text>
</comment>
<keyword evidence="5" id="KW-0274">FAD</keyword>
<keyword evidence="3" id="KW-0285">Flavoprotein</keyword>
<keyword evidence="7" id="KW-0560">Oxidoreductase</keyword>
<dbReference type="PANTHER" id="PTHR11748">
    <property type="entry name" value="D-LACTATE DEHYDROGENASE"/>
    <property type="match status" value="1"/>
</dbReference>
<protein>
    <recommendedName>
        <fullName evidence="10">D-lactate dehydrogenase (cytochrome)</fullName>
        <ecNumber evidence="10">1.1.2.4</ecNumber>
    </recommendedName>
</protein>
<dbReference type="SUPFAM" id="SSF56176">
    <property type="entry name" value="FAD-binding/transporter-associated domain-like"/>
    <property type="match status" value="1"/>
</dbReference>
<dbReference type="InterPro" id="IPR036318">
    <property type="entry name" value="FAD-bd_PCMH-like_sf"/>
</dbReference>
<dbReference type="PROSITE" id="PS51379">
    <property type="entry name" value="4FE4S_FER_2"/>
    <property type="match status" value="1"/>
</dbReference>
<dbReference type="EMBL" id="JACMYE010000004">
    <property type="protein sequence ID" value="MBC3178735.1"/>
    <property type="molecule type" value="Genomic_DNA"/>
</dbReference>
<gene>
    <name evidence="13" type="ORF">H7348_05335</name>
    <name evidence="14" type="ORF">IAU68_05840</name>
</gene>
<dbReference type="SUPFAM" id="SSF55103">
    <property type="entry name" value="FAD-linked oxidases, C-terminal domain"/>
    <property type="match status" value="1"/>
</dbReference>
<evidence type="ECO:0000256" key="9">
    <source>
        <dbReference type="ARBA" id="ARBA00023014"/>
    </source>
</evidence>
<evidence type="ECO:0000256" key="4">
    <source>
        <dbReference type="ARBA" id="ARBA00022723"/>
    </source>
</evidence>
<dbReference type="InterPro" id="IPR017896">
    <property type="entry name" value="4Fe4S_Fe-S-bd"/>
</dbReference>
<dbReference type="SUPFAM" id="SSF46548">
    <property type="entry name" value="alpha-helical ferredoxin"/>
    <property type="match status" value="1"/>
</dbReference>
<dbReference type="Proteomes" id="UP000516235">
    <property type="component" value="Chromosome"/>
</dbReference>
<dbReference type="Gene3D" id="1.10.1060.10">
    <property type="entry name" value="Alpha-helical ferredoxin"/>
    <property type="match status" value="1"/>
</dbReference>
<evidence type="ECO:0000256" key="10">
    <source>
        <dbReference type="ARBA" id="ARBA00038897"/>
    </source>
</evidence>
<keyword evidence="4" id="KW-0479">Metal-binding</keyword>
<feature type="domain" description="4Fe-4S ferredoxin-type" evidence="11">
    <location>
        <begin position="559"/>
        <end position="588"/>
    </location>
</feature>
<dbReference type="GO" id="GO:1903457">
    <property type="term" value="P:lactate catabolic process"/>
    <property type="evidence" value="ECO:0007669"/>
    <property type="project" value="TreeGrafter"/>
</dbReference>
<evidence type="ECO:0000313" key="13">
    <source>
        <dbReference type="EMBL" id="MBC3178735.1"/>
    </source>
</evidence>
<dbReference type="PROSITE" id="PS51387">
    <property type="entry name" value="FAD_PCMH"/>
    <property type="match status" value="1"/>
</dbReference>
<dbReference type="Gene3D" id="3.30.43.10">
    <property type="entry name" value="Uridine Diphospho-n-acetylenolpyruvylglucosamine Reductase, domain 2"/>
    <property type="match status" value="1"/>
</dbReference>
<evidence type="ECO:0000259" key="12">
    <source>
        <dbReference type="PROSITE" id="PS51387"/>
    </source>
</evidence>
<reference evidence="15 16" key="1">
    <citation type="submission" date="2020-08" db="EMBL/GenBank/DDBJ databases">
        <title>novel species in genus Corynebacterium.</title>
        <authorList>
            <person name="Zhang G."/>
        </authorList>
    </citation>
    <scope>NUCLEOTIDE SEQUENCE [LARGE SCALE GENOMIC DNA]</scope>
    <source>
        <strain evidence="15 16">zg-917</strain>
        <strain evidence="14">Zg-917</strain>
    </source>
</reference>
<sequence length="973" mass="105785">MSRLLSPNPQRIPKPVYDDSSPDAVAARFAGGTDAALVDKLAAIVGKDNVQSRVSDLVRFASDASPYRDIPSVVVQPRNAHDLSALMRFARDTGHTLTFRAAGTSLNGQAMTNDILVDVKTHFTGMEVLDGGKRLRSLPGVILGDAQAVLRRHGFMLGPDPGSTASACVGGVVADNAGGMRCKIERDSFHTIDEAVFVLTSGEIVDTRKGDEAFRKQCPELHKQLSEFRDRLRSDDATVDRLRTKFSIRNTNGLRIDAFLDEDEPVRILMRLLVGSEGILGVFTEVEMRTIELPKKKAVTWVVLPDINDAANYVAKLVDAGAEACELLVSDVMRGSVGQFDAAPPEWADIDQATAALLLEVGGTTDEELTEAIKAAEDVLDGAELLSPLKFESDPKLQNGMWQLRNGLFGLIGENRPQGSTLITEDVCFPPAQVGEGAADLMKLLHKFGYPESVMGHAPYGNLHFFLTPDFSKPEELERYSQFLEELTELVVDQYDGSMKAEHGTGVNMAPFVRREWGDDIWNLFWEVKDMLDPQGILAPGVKLTRDDDIHLKRFKSFPKVEHEINNCVECGFCEPICPSRHVTVTPRQRIVLRREMARQPEGSKVLNELREQYQYDAIDMCAADGTCSIPCPVGIDTGKVMKQLRSAQATPAEQRVAQSIAKNYGAVEALGRTAVSGVNVLGPQLANAVTKVGRALISSERLPSVPGPMPHKAAELPETSRAGAAAAYFPACVNRIFGQPAGGAGAIDVPHAVVELGRRSGAPVWIPKNVDGACCGMPFSSKGFTDAYREKALDLLERMWEWSNHGDLPVIIDAASCTHTVVDAMPEILTGDDLERFNAMRVLDVVQWLDEEVMEHLPITADQGRIAVHPPCSGEHLGTTDALIRVAEACGDAEVPEGAACCGTAGDRVMLHPELVESATREERAGLDKGNYAHFVSANRTCEMGLQMVADKPFESIAVLVERASRPEVTLA</sequence>
<evidence type="ECO:0000313" key="15">
    <source>
        <dbReference type="Proteomes" id="UP000516235"/>
    </source>
</evidence>
<keyword evidence="6" id="KW-0809">Transit peptide</keyword>
<dbReference type="Pfam" id="PF02913">
    <property type="entry name" value="FAD-oxidase_C"/>
    <property type="match status" value="1"/>
</dbReference>
<dbReference type="Pfam" id="PF02754">
    <property type="entry name" value="CCG"/>
    <property type="match status" value="2"/>
</dbReference>
<dbReference type="AlphaFoldDB" id="A0A7H0JW36"/>
<keyword evidence="16" id="KW-1185">Reference proteome</keyword>
<dbReference type="EMBL" id="CP061032">
    <property type="protein sequence ID" value="QNP89252.1"/>
    <property type="molecule type" value="Genomic_DNA"/>
</dbReference>
<dbReference type="PANTHER" id="PTHR11748:SF111">
    <property type="entry name" value="D-LACTATE DEHYDROGENASE, MITOCHONDRIAL-RELATED"/>
    <property type="match status" value="1"/>
</dbReference>
<dbReference type="GO" id="GO:0071949">
    <property type="term" value="F:FAD binding"/>
    <property type="evidence" value="ECO:0007669"/>
    <property type="project" value="InterPro"/>
</dbReference>
<evidence type="ECO:0000256" key="6">
    <source>
        <dbReference type="ARBA" id="ARBA00022946"/>
    </source>
</evidence>
<dbReference type="GO" id="GO:0008720">
    <property type="term" value="F:D-lactate dehydrogenase (NAD+) activity"/>
    <property type="evidence" value="ECO:0007669"/>
    <property type="project" value="TreeGrafter"/>
</dbReference>
<dbReference type="InterPro" id="IPR004113">
    <property type="entry name" value="FAD-bd_oxidored_4_C"/>
</dbReference>
<dbReference type="EC" id="1.1.2.4" evidence="10"/>
<dbReference type="Proteomes" id="UP000642876">
    <property type="component" value="Unassembled WGS sequence"/>
</dbReference>
<dbReference type="Gene3D" id="3.30.465.10">
    <property type="match status" value="1"/>
</dbReference>
<keyword evidence="8" id="KW-0408">Iron</keyword>
<dbReference type="RefSeq" id="WP_171193959.1">
    <property type="nucleotide sequence ID" value="NZ_CP061032.1"/>
</dbReference>
<dbReference type="InterPro" id="IPR006094">
    <property type="entry name" value="Oxid_FAD_bind_N"/>
</dbReference>
<dbReference type="Gene3D" id="3.30.70.2740">
    <property type="match status" value="1"/>
</dbReference>
<proteinExistence type="inferred from homology"/>
<dbReference type="InterPro" id="IPR016166">
    <property type="entry name" value="FAD-bd_PCMH"/>
</dbReference>
<dbReference type="InterPro" id="IPR009051">
    <property type="entry name" value="Helical_ferredxn"/>
</dbReference>
<feature type="domain" description="FAD-binding PCMH-type" evidence="12">
    <location>
        <begin position="67"/>
        <end position="293"/>
    </location>
</feature>
<accession>A0A7H0JW36</accession>
<evidence type="ECO:0000259" key="11">
    <source>
        <dbReference type="PROSITE" id="PS51379"/>
    </source>
</evidence>
<evidence type="ECO:0000256" key="7">
    <source>
        <dbReference type="ARBA" id="ARBA00023002"/>
    </source>
</evidence>